<protein>
    <recommendedName>
        <fullName evidence="2">NADH:ubiquinone oxidoreductase intermediate-associated protein 30 domain-containing protein</fullName>
    </recommendedName>
</protein>
<evidence type="ECO:0000313" key="3">
    <source>
        <dbReference type="EMBL" id="CAK9078479.1"/>
    </source>
</evidence>
<proteinExistence type="predicted"/>
<keyword evidence="1" id="KW-0732">Signal</keyword>
<feature type="signal peptide" evidence="1">
    <location>
        <begin position="1"/>
        <end position="27"/>
    </location>
</feature>
<dbReference type="InterPro" id="IPR013857">
    <property type="entry name" value="NADH-UbQ_OxRdtase-assoc_prot30"/>
</dbReference>
<reference evidence="3 4" key="1">
    <citation type="submission" date="2024-02" db="EMBL/GenBank/DDBJ databases">
        <authorList>
            <person name="Chen Y."/>
            <person name="Shah S."/>
            <person name="Dougan E. K."/>
            <person name="Thang M."/>
            <person name="Chan C."/>
        </authorList>
    </citation>
    <scope>NUCLEOTIDE SEQUENCE [LARGE SCALE GENOMIC DNA]</scope>
</reference>
<evidence type="ECO:0000259" key="2">
    <source>
        <dbReference type="Pfam" id="PF08547"/>
    </source>
</evidence>
<dbReference type="InterPro" id="IPR006311">
    <property type="entry name" value="TAT_signal"/>
</dbReference>
<dbReference type="Proteomes" id="UP001642484">
    <property type="component" value="Unassembled WGS sequence"/>
</dbReference>
<comment type="caution">
    <text evidence="3">The sequence shown here is derived from an EMBL/GenBank/DDBJ whole genome shotgun (WGS) entry which is preliminary data.</text>
</comment>
<gene>
    <name evidence="3" type="ORF">CCMP2556_LOCUS38690</name>
</gene>
<dbReference type="SUPFAM" id="SSF49785">
    <property type="entry name" value="Galactose-binding domain-like"/>
    <property type="match status" value="1"/>
</dbReference>
<accession>A0ABP0PRG6</accession>
<feature type="domain" description="NADH:ubiquinone oxidoreductase intermediate-associated protein 30" evidence="2">
    <location>
        <begin position="49"/>
        <end position="143"/>
    </location>
</feature>
<evidence type="ECO:0000313" key="4">
    <source>
        <dbReference type="Proteomes" id="UP001642484"/>
    </source>
</evidence>
<feature type="chain" id="PRO_5045905498" description="NADH:ubiquinone oxidoreductase intermediate-associated protein 30 domain-containing protein" evidence="1">
    <location>
        <begin position="28"/>
        <end position="144"/>
    </location>
</feature>
<dbReference type="Pfam" id="PF08547">
    <property type="entry name" value="CIA30"/>
    <property type="match status" value="1"/>
</dbReference>
<feature type="non-terminal residue" evidence="3">
    <location>
        <position position="144"/>
    </location>
</feature>
<dbReference type="InterPro" id="IPR008979">
    <property type="entry name" value="Galactose-bd-like_sf"/>
</dbReference>
<organism evidence="3 4">
    <name type="scientific">Durusdinium trenchii</name>
    <dbReference type="NCBI Taxonomy" id="1381693"/>
    <lineage>
        <taxon>Eukaryota</taxon>
        <taxon>Sar</taxon>
        <taxon>Alveolata</taxon>
        <taxon>Dinophyceae</taxon>
        <taxon>Suessiales</taxon>
        <taxon>Symbiodiniaceae</taxon>
        <taxon>Durusdinium</taxon>
    </lineage>
</organism>
<evidence type="ECO:0000256" key="1">
    <source>
        <dbReference type="SAM" id="SignalP"/>
    </source>
</evidence>
<name>A0ABP0PRG6_9DINO</name>
<keyword evidence="4" id="KW-1185">Reference proteome</keyword>
<sequence>MARAWPKTSRRMAFAAVSAATASLAAASLVTAPRPRAVVPLLGGSAAWHFQSWRAITDQVRGGVSTARLVAAESGDDPRARFEGTLDPSKLNAGFAGVNLDVSLLPEKISELSGLQVDVFETDGREYSLLVKLKGAESGSSYQV</sequence>
<dbReference type="EMBL" id="CAXAMN010023578">
    <property type="protein sequence ID" value="CAK9078479.1"/>
    <property type="molecule type" value="Genomic_DNA"/>
</dbReference>
<dbReference type="PROSITE" id="PS51318">
    <property type="entry name" value="TAT"/>
    <property type="match status" value="1"/>
</dbReference>